<dbReference type="HOGENOM" id="CLU_052989_1_0_1"/>
<feature type="chain" id="PRO_5004109778" description="SMP-30/Gluconolactonase/LRE-like region domain-containing protein" evidence="1">
    <location>
        <begin position="24"/>
        <end position="350"/>
    </location>
</feature>
<dbReference type="PANTHER" id="PTHR42060:SF3">
    <property type="entry name" value="SMP-30_GLUCONOLACTONASE_LRE-LIKE REGION DOMAIN-CONTAINING PROTEIN"/>
    <property type="match status" value="1"/>
</dbReference>
<protein>
    <recommendedName>
        <fullName evidence="4">SMP-30/Gluconolactonase/LRE-like region domain-containing protein</fullName>
    </recommendedName>
</protein>
<dbReference type="OMA" id="VGEYLHY"/>
<keyword evidence="1" id="KW-0732">Signal</keyword>
<keyword evidence="3" id="KW-1185">Reference proteome</keyword>
<dbReference type="OrthoDB" id="9977941at2759"/>
<evidence type="ECO:0008006" key="4">
    <source>
        <dbReference type="Google" id="ProtNLM"/>
    </source>
</evidence>
<evidence type="ECO:0000313" key="3">
    <source>
        <dbReference type="Proteomes" id="UP000016933"/>
    </source>
</evidence>
<dbReference type="InterPro" id="IPR052998">
    <property type="entry name" value="Hetero-Diels-Alderase-like"/>
</dbReference>
<sequence>MHLPTMKVWHAVAFLTISSPTYATPHADRRGHGNVCVDKVFQFSHNGTQVENLAVRSNGNVLFTLSAPSAQVWQVDPRVGNSSGTLVASTAQLSNTSSAGGITEVEPDLFAVVSCDLTLTSGTCKVHTIDFTTQARLPKVDYITTVAEGVFLNGLASLCGGGRTVLASDSFRDPQAIFKIDLKSGASTVALQDKSMEPPANSTRVPAIGINGLRKLGDYVYYTNSGTSTLWRVPIHPDGTAAAPSTLVSNLTTIQPFVDDLAIRPDGTAFVAGSNEITVVRPDGCTTILAGAVNQTMPLAGTTSAQCGRGSGAEEVLYVSTTGGAQDPVNGVYMEPGFVAAIRWGGGCQP</sequence>
<evidence type="ECO:0000256" key="1">
    <source>
        <dbReference type="SAM" id="SignalP"/>
    </source>
</evidence>
<reference evidence="2 3" key="2">
    <citation type="journal article" date="2012" name="PLoS Pathog.">
        <title>Diverse lifestyles and strategies of plant pathogenesis encoded in the genomes of eighteen Dothideomycetes fungi.</title>
        <authorList>
            <person name="Ohm R.A."/>
            <person name="Feau N."/>
            <person name="Henrissat B."/>
            <person name="Schoch C.L."/>
            <person name="Horwitz B.A."/>
            <person name="Barry K.W."/>
            <person name="Condon B.J."/>
            <person name="Copeland A.C."/>
            <person name="Dhillon B."/>
            <person name="Glaser F."/>
            <person name="Hesse C.N."/>
            <person name="Kosti I."/>
            <person name="LaButti K."/>
            <person name="Lindquist E.A."/>
            <person name="Lucas S."/>
            <person name="Salamov A.A."/>
            <person name="Bradshaw R.E."/>
            <person name="Ciuffetti L."/>
            <person name="Hamelin R.C."/>
            <person name="Kema G.H.J."/>
            <person name="Lawrence C."/>
            <person name="Scott J.A."/>
            <person name="Spatafora J.W."/>
            <person name="Turgeon B.G."/>
            <person name="de Wit P.J.G.M."/>
            <person name="Zhong S."/>
            <person name="Goodwin S.B."/>
            <person name="Grigoriev I.V."/>
        </authorList>
    </citation>
    <scope>NUCLEOTIDE SEQUENCE [LARGE SCALE GENOMIC DNA]</scope>
    <source>
        <strain evidence="3">NZE10 / CBS 128990</strain>
    </source>
</reference>
<reference evidence="3" key="1">
    <citation type="journal article" date="2012" name="PLoS Genet.">
        <title>The genomes of the fungal plant pathogens Cladosporium fulvum and Dothistroma septosporum reveal adaptation to different hosts and lifestyles but also signatures of common ancestry.</title>
        <authorList>
            <person name="de Wit P.J.G.M."/>
            <person name="van der Burgt A."/>
            <person name="Oekmen B."/>
            <person name="Stergiopoulos I."/>
            <person name="Abd-Elsalam K.A."/>
            <person name="Aerts A.L."/>
            <person name="Bahkali A.H."/>
            <person name="Beenen H.G."/>
            <person name="Chettri P."/>
            <person name="Cox M.P."/>
            <person name="Datema E."/>
            <person name="de Vries R.P."/>
            <person name="Dhillon B."/>
            <person name="Ganley A.R."/>
            <person name="Griffiths S.A."/>
            <person name="Guo Y."/>
            <person name="Hamelin R.C."/>
            <person name="Henrissat B."/>
            <person name="Kabir M.S."/>
            <person name="Jashni M.K."/>
            <person name="Kema G."/>
            <person name="Klaubauf S."/>
            <person name="Lapidus A."/>
            <person name="Levasseur A."/>
            <person name="Lindquist E."/>
            <person name="Mehrabi R."/>
            <person name="Ohm R.A."/>
            <person name="Owen T.J."/>
            <person name="Salamov A."/>
            <person name="Schwelm A."/>
            <person name="Schijlen E."/>
            <person name="Sun H."/>
            <person name="van den Burg H.A."/>
            <person name="van Ham R.C.H.J."/>
            <person name="Zhang S."/>
            <person name="Goodwin S.B."/>
            <person name="Grigoriev I.V."/>
            <person name="Collemare J."/>
            <person name="Bradshaw R.E."/>
        </authorList>
    </citation>
    <scope>NUCLEOTIDE SEQUENCE [LARGE SCALE GENOMIC DNA]</scope>
    <source>
        <strain evidence="3">NZE10 / CBS 128990</strain>
    </source>
</reference>
<dbReference type="AlphaFoldDB" id="N1PHP6"/>
<dbReference type="Gene3D" id="2.120.10.30">
    <property type="entry name" value="TolB, C-terminal domain"/>
    <property type="match status" value="1"/>
</dbReference>
<dbReference type="STRING" id="675120.N1PHP6"/>
<dbReference type="EMBL" id="KB446543">
    <property type="protein sequence ID" value="EME40831.1"/>
    <property type="molecule type" value="Genomic_DNA"/>
</dbReference>
<dbReference type="SUPFAM" id="SSF63829">
    <property type="entry name" value="Calcium-dependent phosphotriesterase"/>
    <property type="match status" value="1"/>
</dbReference>
<name>N1PHP6_DOTSN</name>
<accession>N1PHP6</accession>
<dbReference type="eggNOG" id="ENOG502S00D">
    <property type="taxonomic scope" value="Eukaryota"/>
</dbReference>
<feature type="signal peptide" evidence="1">
    <location>
        <begin position="1"/>
        <end position="23"/>
    </location>
</feature>
<evidence type="ECO:0000313" key="2">
    <source>
        <dbReference type="EMBL" id="EME40831.1"/>
    </source>
</evidence>
<dbReference type="PANTHER" id="PTHR42060">
    <property type="entry name" value="NHL REPEAT-CONTAINING PROTEIN-RELATED"/>
    <property type="match status" value="1"/>
</dbReference>
<organism evidence="2 3">
    <name type="scientific">Dothistroma septosporum (strain NZE10 / CBS 128990)</name>
    <name type="common">Red band needle blight fungus</name>
    <name type="synonym">Mycosphaerella pini</name>
    <dbReference type="NCBI Taxonomy" id="675120"/>
    <lineage>
        <taxon>Eukaryota</taxon>
        <taxon>Fungi</taxon>
        <taxon>Dikarya</taxon>
        <taxon>Ascomycota</taxon>
        <taxon>Pezizomycotina</taxon>
        <taxon>Dothideomycetes</taxon>
        <taxon>Dothideomycetidae</taxon>
        <taxon>Mycosphaerellales</taxon>
        <taxon>Mycosphaerellaceae</taxon>
        <taxon>Dothistroma</taxon>
    </lineage>
</organism>
<gene>
    <name evidence="2" type="ORF">DOTSEDRAFT_74406</name>
</gene>
<proteinExistence type="predicted"/>
<dbReference type="Proteomes" id="UP000016933">
    <property type="component" value="Unassembled WGS sequence"/>
</dbReference>
<dbReference type="InterPro" id="IPR011042">
    <property type="entry name" value="6-blade_b-propeller_TolB-like"/>
</dbReference>